<keyword evidence="3" id="KW-0812">Transmembrane</keyword>
<comment type="similarity">
    <text evidence="2">Belongs to the major facilitator superfamily. Monocarboxylate porter (TC 2.A.1.13) family.</text>
</comment>
<dbReference type="SUPFAM" id="SSF103473">
    <property type="entry name" value="MFS general substrate transporter"/>
    <property type="match status" value="1"/>
</dbReference>
<dbReference type="InterPro" id="IPR050327">
    <property type="entry name" value="Proton-linked_MCT"/>
</dbReference>
<dbReference type="Gene3D" id="1.20.1250.20">
    <property type="entry name" value="MFS general substrate transporter like domains"/>
    <property type="match status" value="2"/>
</dbReference>
<evidence type="ECO:0000313" key="6">
    <source>
        <dbReference type="Proteomes" id="UP001145021"/>
    </source>
</evidence>
<comment type="subcellular location">
    <subcellularLocation>
        <location evidence="1">Membrane</location>
        <topology evidence="1">Multi-pass membrane protein</topology>
    </subcellularLocation>
</comment>
<dbReference type="Pfam" id="PF07690">
    <property type="entry name" value="MFS_1"/>
    <property type="match status" value="1"/>
</dbReference>
<feature type="transmembrane region" description="Helical" evidence="3">
    <location>
        <begin position="323"/>
        <end position="349"/>
    </location>
</feature>
<feature type="transmembrane region" description="Helical" evidence="3">
    <location>
        <begin position="361"/>
        <end position="383"/>
    </location>
</feature>
<feature type="transmembrane region" description="Helical" evidence="3">
    <location>
        <begin position="236"/>
        <end position="257"/>
    </location>
</feature>
<name>A0A9W7XQN9_9FUNG</name>
<dbReference type="PROSITE" id="PS50850">
    <property type="entry name" value="MFS"/>
    <property type="match status" value="1"/>
</dbReference>
<dbReference type="PANTHER" id="PTHR11360:SF284">
    <property type="entry name" value="EG:103B4.3 PROTEIN-RELATED"/>
    <property type="match status" value="1"/>
</dbReference>
<reference evidence="5" key="1">
    <citation type="submission" date="2022-07" db="EMBL/GenBank/DDBJ databases">
        <title>Phylogenomic reconstructions and comparative analyses of Kickxellomycotina fungi.</title>
        <authorList>
            <person name="Reynolds N.K."/>
            <person name="Stajich J.E."/>
            <person name="Barry K."/>
            <person name="Grigoriev I.V."/>
            <person name="Crous P."/>
            <person name="Smith M.E."/>
        </authorList>
    </citation>
    <scope>NUCLEOTIDE SEQUENCE</scope>
    <source>
        <strain evidence="5">NBRC 105413</strain>
    </source>
</reference>
<dbReference type="Proteomes" id="UP001145021">
    <property type="component" value="Unassembled WGS sequence"/>
</dbReference>
<accession>A0A9W7XQN9</accession>
<evidence type="ECO:0000259" key="4">
    <source>
        <dbReference type="PROSITE" id="PS50850"/>
    </source>
</evidence>
<sequence length="425" mass="45535">MDSKSGSTAIEDGMSLEIDNDPTKRHPRYTRYGVVIGCFVLQGLSCGLVHSWGVQQEYLSKNVYAESPSKVKTLSYIGTLMFFGLYIWGMLAGWVAEVWSYRKTCFLGVLIMALGQLLASFCKEPWQLCLTEGIIFGLGIGLVFSPTSTAPARWFTTHRGLATGITVAGVGVGGLIIAPLTEFLVRETGVQWSLRISAIYIVVLGSIACFLVRVPVQDTTRTLKNFDWGAFNDRRFAVHACMVFFVTAAYIIPYSFLPQFWSSHGVSPQTASVLIAVANVASSVGRVAAGLGADFIGVLNSLVFSLGISAIACLLIWPFATNVGVGVVMALFYGCMAGGCWTLAPLAAAKLFGMEKLASNTGLFYTISAAGAWMGTPVANALLNGPGNGTQYIGMSVYNGVLWAAAMALAIVNRVSYSKHVARRV</sequence>
<feature type="transmembrane region" description="Helical" evidence="3">
    <location>
        <begin position="161"/>
        <end position="180"/>
    </location>
</feature>
<dbReference type="AlphaFoldDB" id="A0A9W7XQN9"/>
<feature type="transmembrane region" description="Helical" evidence="3">
    <location>
        <begin position="269"/>
        <end position="288"/>
    </location>
</feature>
<dbReference type="PANTHER" id="PTHR11360">
    <property type="entry name" value="MONOCARBOXYLATE TRANSPORTER"/>
    <property type="match status" value="1"/>
</dbReference>
<keyword evidence="3" id="KW-0472">Membrane</keyword>
<feature type="transmembrane region" description="Helical" evidence="3">
    <location>
        <begin position="104"/>
        <end position="121"/>
    </location>
</feature>
<comment type="caution">
    <text evidence="5">The sequence shown here is derived from an EMBL/GenBank/DDBJ whole genome shotgun (WGS) entry which is preliminary data.</text>
</comment>
<dbReference type="InterPro" id="IPR020846">
    <property type="entry name" value="MFS_dom"/>
</dbReference>
<dbReference type="EMBL" id="JANBOH010000011">
    <property type="protein sequence ID" value="KAJ1648113.1"/>
    <property type="molecule type" value="Genomic_DNA"/>
</dbReference>
<evidence type="ECO:0000313" key="5">
    <source>
        <dbReference type="EMBL" id="KAJ1648113.1"/>
    </source>
</evidence>
<keyword evidence="3" id="KW-1133">Transmembrane helix</keyword>
<feature type="transmembrane region" description="Helical" evidence="3">
    <location>
        <begin position="192"/>
        <end position="216"/>
    </location>
</feature>
<evidence type="ECO:0000256" key="3">
    <source>
        <dbReference type="SAM" id="Phobius"/>
    </source>
</evidence>
<protein>
    <recommendedName>
        <fullName evidence="4">Major facilitator superfamily (MFS) profile domain-containing protein</fullName>
    </recommendedName>
</protein>
<dbReference type="InterPro" id="IPR036259">
    <property type="entry name" value="MFS_trans_sf"/>
</dbReference>
<feature type="domain" description="Major facilitator superfamily (MFS) profile" evidence="4">
    <location>
        <begin position="31"/>
        <end position="422"/>
    </location>
</feature>
<evidence type="ECO:0000256" key="2">
    <source>
        <dbReference type="ARBA" id="ARBA00006727"/>
    </source>
</evidence>
<evidence type="ECO:0000256" key="1">
    <source>
        <dbReference type="ARBA" id="ARBA00004141"/>
    </source>
</evidence>
<feature type="transmembrane region" description="Helical" evidence="3">
    <location>
        <begin position="395"/>
        <end position="415"/>
    </location>
</feature>
<proteinExistence type="inferred from homology"/>
<feature type="transmembrane region" description="Helical" evidence="3">
    <location>
        <begin position="32"/>
        <end position="53"/>
    </location>
</feature>
<gene>
    <name evidence="5" type="ORF">LPJ64_000566</name>
</gene>
<organism evidence="5 6">
    <name type="scientific">Coemansia asiatica</name>
    <dbReference type="NCBI Taxonomy" id="1052880"/>
    <lineage>
        <taxon>Eukaryota</taxon>
        <taxon>Fungi</taxon>
        <taxon>Fungi incertae sedis</taxon>
        <taxon>Zoopagomycota</taxon>
        <taxon>Kickxellomycotina</taxon>
        <taxon>Kickxellomycetes</taxon>
        <taxon>Kickxellales</taxon>
        <taxon>Kickxellaceae</taxon>
        <taxon>Coemansia</taxon>
    </lineage>
</organism>
<keyword evidence="6" id="KW-1185">Reference proteome</keyword>
<dbReference type="InterPro" id="IPR011701">
    <property type="entry name" value="MFS"/>
</dbReference>
<dbReference type="GO" id="GO:0016020">
    <property type="term" value="C:membrane"/>
    <property type="evidence" value="ECO:0007669"/>
    <property type="project" value="UniProtKB-SubCell"/>
</dbReference>
<feature type="transmembrane region" description="Helical" evidence="3">
    <location>
        <begin position="73"/>
        <end position="92"/>
    </location>
</feature>
<feature type="transmembrane region" description="Helical" evidence="3">
    <location>
        <begin position="133"/>
        <end position="154"/>
    </location>
</feature>
<feature type="transmembrane region" description="Helical" evidence="3">
    <location>
        <begin position="295"/>
        <end position="317"/>
    </location>
</feature>
<dbReference type="GO" id="GO:0022857">
    <property type="term" value="F:transmembrane transporter activity"/>
    <property type="evidence" value="ECO:0007669"/>
    <property type="project" value="InterPro"/>
</dbReference>